<dbReference type="PANTHER" id="PTHR31828">
    <property type="entry name" value="PHOSPHOLIPASE A1-IIGAMMA"/>
    <property type="match status" value="1"/>
</dbReference>
<evidence type="ECO:0000256" key="2">
    <source>
        <dbReference type="ARBA" id="ARBA00010701"/>
    </source>
</evidence>
<protein>
    <recommendedName>
        <fullName evidence="6">Phospholipase A1</fullName>
        <ecNumber evidence="6">3.1.1.-</ecNumber>
    </recommendedName>
</protein>
<dbReference type="HOGENOM" id="CLU_742660_0_0_1"/>
<dbReference type="InterPro" id="IPR033556">
    <property type="entry name" value="PLA"/>
</dbReference>
<dbReference type="Pfam" id="PF01764">
    <property type="entry name" value="Lipase_3"/>
    <property type="match status" value="1"/>
</dbReference>
<evidence type="ECO:0000313" key="10">
    <source>
        <dbReference type="Proteomes" id="UP000026961"/>
    </source>
</evidence>
<dbReference type="AlphaFoldDB" id="A0A0D9ZXT2"/>
<dbReference type="Gene3D" id="3.40.50.1820">
    <property type="entry name" value="alpha/beta hydrolase"/>
    <property type="match status" value="2"/>
</dbReference>
<evidence type="ECO:0000313" key="9">
    <source>
        <dbReference type="EnsemblPlants" id="OGLUM05G13430.1"/>
    </source>
</evidence>
<keyword evidence="3 6" id="KW-0378">Hydrolase</keyword>
<evidence type="ECO:0000256" key="4">
    <source>
        <dbReference type="ARBA" id="ARBA00022963"/>
    </source>
</evidence>
<evidence type="ECO:0000256" key="7">
    <source>
        <dbReference type="SAM" id="MobiDB-lite"/>
    </source>
</evidence>
<evidence type="ECO:0000256" key="6">
    <source>
        <dbReference type="RuleBase" id="RU367093"/>
    </source>
</evidence>
<feature type="region of interest" description="Disordered" evidence="7">
    <location>
        <begin position="193"/>
        <end position="278"/>
    </location>
</feature>
<dbReference type="CDD" id="cd00741">
    <property type="entry name" value="Lipase"/>
    <property type="match status" value="1"/>
</dbReference>
<evidence type="ECO:0000256" key="5">
    <source>
        <dbReference type="ARBA" id="ARBA00023098"/>
    </source>
</evidence>
<dbReference type="InterPro" id="IPR029058">
    <property type="entry name" value="AB_hydrolase_fold"/>
</dbReference>
<accession>A0A0D9ZXT2</accession>
<evidence type="ECO:0000256" key="3">
    <source>
        <dbReference type="ARBA" id="ARBA00022801"/>
    </source>
</evidence>
<feature type="domain" description="Fungal lipase-type" evidence="8">
    <location>
        <begin position="43"/>
        <end position="101"/>
    </location>
</feature>
<keyword evidence="4 6" id="KW-0442">Lipid degradation</keyword>
<comment type="similarity">
    <text evidence="2 6">Belongs to the AB hydrolase superfamily. Lipase family.</text>
</comment>
<reference evidence="9" key="1">
    <citation type="submission" date="2015-04" db="UniProtKB">
        <authorList>
            <consortium name="EnsemblPlants"/>
        </authorList>
    </citation>
    <scope>IDENTIFICATION</scope>
</reference>
<dbReference type="EnsemblPlants" id="OGLUM05G13430.1">
    <property type="protein sequence ID" value="OGLUM05G13430.1"/>
    <property type="gene ID" value="OGLUM05G13430"/>
</dbReference>
<dbReference type="EC" id="3.1.1.-" evidence="6"/>
<dbReference type="GO" id="GO:0008970">
    <property type="term" value="F:phospholipase A1 activity"/>
    <property type="evidence" value="ECO:0007669"/>
    <property type="project" value="UniProtKB-UniRule"/>
</dbReference>
<dbReference type="Gramene" id="OGLUM05G13430.1">
    <property type="protein sequence ID" value="OGLUM05G13430.1"/>
    <property type="gene ID" value="OGLUM05G13430"/>
</dbReference>
<feature type="region of interest" description="Disordered" evidence="7">
    <location>
        <begin position="337"/>
        <end position="373"/>
    </location>
</feature>
<dbReference type="GO" id="GO:0016042">
    <property type="term" value="P:lipid catabolic process"/>
    <property type="evidence" value="ECO:0007669"/>
    <property type="project" value="UniProtKB-UniRule"/>
</dbReference>
<reference evidence="9" key="2">
    <citation type="submission" date="2018-05" db="EMBL/GenBank/DDBJ databases">
        <title>OgluRS3 (Oryza glumaepatula Reference Sequence Version 3).</title>
        <authorList>
            <person name="Zhang J."/>
            <person name="Kudrna D."/>
            <person name="Lee S."/>
            <person name="Talag J."/>
            <person name="Welchert J."/>
            <person name="Wing R.A."/>
        </authorList>
    </citation>
    <scope>NUCLEOTIDE SEQUENCE [LARGE SCALE GENOMIC DNA]</scope>
</reference>
<sequence>MAQATYDAFNREKLSPHAGLSRFAIRRFFEWAQLRGHAKAYRVTRFLYATSCVAVPVLSEVARLVSMYQDEELSITATGHSLGAALATLNAFDIVANGYNRHPGHRSRFDGARGLGLRLLRVHNARDVVPRYPTAPPNHGVGTELAIDTGESPYLRRLANELVWHKLDSYLHGVAGARGGEAGRFKLAANAGEQGLRRAGRRARSKSTGGGRRRASARKPTEQSGGGRARGRGRSEAVARSGGQARGGRRSGTAAVCRRGRSWARAAATEPPPPMGPAFELLADDRGHPTSSLSTRWCSPATVDLDLGGARWPPRASANSASAVSCSLACSLAGLCRRPRSRHASPRPPSRRRASSPAAKKIEGERKEGREEG</sequence>
<comment type="function">
    <text evidence="1 6">Acylhydrolase that catalyzes the hydrolysis of phospholipids at the sn-1 position.</text>
</comment>
<dbReference type="STRING" id="40148.A0A0D9ZXT2"/>
<dbReference type="eggNOG" id="KOG4569">
    <property type="taxonomic scope" value="Eukaryota"/>
</dbReference>
<evidence type="ECO:0000259" key="8">
    <source>
        <dbReference type="Pfam" id="PF01764"/>
    </source>
</evidence>
<feature type="compositionally biased region" description="Basic residues" evidence="7">
    <location>
        <begin position="337"/>
        <end position="354"/>
    </location>
</feature>
<evidence type="ECO:0000256" key="1">
    <source>
        <dbReference type="ARBA" id="ARBA00003523"/>
    </source>
</evidence>
<dbReference type="SUPFAM" id="SSF53474">
    <property type="entry name" value="alpha/beta-Hydrolases"/>
    <property type="match status" value="1"/>
</dbReference>
<name>A0A0D9ZXT2_9ORYZ</name>
<feature type="compositionally biased region" description="Basic residues" evidence="7">
    <location>
        <begin position="198"/>
        <end position="217"/>
    </location>
</feature>
<dbReference type="Proteomes" id="UP000026961">
    <property type="component" value="Chromosome 5"/>
</dbReference>
<keyword evidence="10" id="KW-1185">Reference proteome</keyword>
<proteinExistence type="inferred from homology"/>
<feature type="compositionally biased region" description="Basic and acidic residues" evidence="7">
    <location>
        <begin position="360"/>
        <end position="373"/>
    </location>
</feature>
<keyword evidence="5 6" id="KW-0443">Lipid metabolism</keyword>
<organism evidence="9">
    <name type="scientific">Oryza glumipatula</name>
    <dbReference type="NCBI Taxonomy" id="40148"/>
    <lineage>
        <taxon>Eukaryota</taxon>
        <taxon>Viridiplantae</taxon>
        <taxon>Streptophyta</taxon>
        <taxon>Embryophyta</taxon>
        <taxon>Tracheophyta</taxon>
        <taxon>Spermatophyta</taxon>
        <taxon>Magnoliopsida</taxon>
        <taxon>Liliopsida</taxon>
        <taxon>Poales</taxon>
        <taxon>Poaceae</taxon>
        <taxon>BOP clade</taxon>
        <taxon>Oryzoideae</taxon>
        <taxon>Oryzeae</taxon>
        <taxon>Oryzinae</taxon>
        <taxon>Oryza</taxon>
    </lineage>
</organism>
<dbReference type="InterPro" id="IPR002921">
    <property type="entry name" value="Fungal_lipase-type"/>
</dbReference>
<dbReference type="PANTHER" id="PTHR31828:SF12">
    <property type="entry name" value="PHOSPHOLIPASE A1-II 6"/>
    <property type="match status" value="1"/>
</dbReference>